<evidence type="ECO:0000259" key="4">
    <source>
        <dbReference type="Pfam" id="PF00891"/>
    </source>
</evidence>
<evidence type="ECO:0008006" key="8">
    <source>
        <dbReference type="Google" id="ProtNLM"/>
    </source>
</evidence>
<accession>A0A7J6EHA7</accession>
<dbReference type="InterPro" id="IPR001077">
    <property type="entry name" value="COMT_C"/>
</dbReference>
<dbReference type="GO" id="GO:0046983">
    <property type="term" value="F:protein dimerization activity"/>
    <property type="evidence" value="ECO:0007669"/>
    <property type="project" value="InterPro"/>
</dbReference>
<feature type="domain" description="O-methyltransferase dimerisation" evidence="5">
    <location>
        <begin position="355"/>
        <end position="443"/>
    </location>
</feature>
<dbReference type="CDD" id="cd02440">
    <property type="entry name" value="AdoMet_MTases"/>
    <property type="match status" value="1"/>
</dbReference>
<dbReference type="SUPFAM" id="SSF46785">
    <property type="entry name" value="Winged helix' DNA-binding domain"/>
    <property type="match status" value="2"/>
</dbReference>
<dbReference type="Pfam" id="PF00891">
    <property type="entry name" value="Methyltransf_2"/>
    <property type="match status" value="2"/>
</dbReference>
<dbReference type="InterPro" id="IPR036390">
    <property type="entry name" value="WH_DNA-bd_sf"/>
</dbReference>
<evidence type="ECO:0000313" key="6">
    <source>
        <dbReference type="EMBL" id="KAF4357734.1"/>
    </source>
</evidence>
<feature type="domain" description="O-methyltransferase dimerisation" evidence="5">
    <location>
        <begin position="23"/>
        <end position="115"/>
    </location>
</feature>
<dbReference type="InterPro" id="IPR036388">
    <property type="entry name" value="WH-like_DNA-bd_sf"/>
</dbReference>
<evidence type="ECO:0000313" key="7">
    <source>
        <dbReference type="Proteomes" id="UP000583929"/>
    </source>
</evidence>
<name>A0A7J6EHA7_CANSA</name>
<reference evidence="6 7" key="1">
    <citation type="journal article" date="2020" name="bioRxiv">
        <title>Sequence and annotation of 42 cannabis genomes reveals extensive copy number variation in cannabinoid synthesis and pathogen resistance genes.</title>
        <authorList>
            <person name="Mckernan K.J."/>
            <person name="Helbert Y."/>
            <person name="Kane L.T."/>
            <person name="Ebling H."/>
            <person name="Zhang L."/>
            <person name="Liu B."/>
            <person name="Eaton Z."/>
            <person name="Mclaughlin S."/>
            <person name="Kingan S."/>
            <person name="Baybayan P."/>
            <person name="Concepcion G."/>
            <person name="Jordan M."/>
            <person name="Riva A."/>
            <person name="Barbazuk W."/>
            <person name="Harkins T."/>
        </authorList>
    </citation>
    <scope>NUCLEOTIDE SEQUENCE [LARGE SCALE GENOMIC DNA]</scope>
    <source>
        <strain evidence="7">cv. Jamaican Lion 4</strain>
        <tissue evidence="6">Leaf</tissue>
    </source>
</reference>
<keyword evidence="3" id="KW-0949">S-adenosyl-L-methionine</keyword>
<dbReference type="EMBL" id="JAATIQ010000401">
    <property type="protein sequence ID" value="KAF4357734.1"/>
    <property type="molecule type" value="Genomic_DNA"/>
</dbReference>
<dbReference type="PANTHER" id="PTHR11746">
    <property type="entry name" value="O-METHYLTRANSFERASE"/>
    <property type="match status" value="1"/>
</dbReference>
<dbReference type="AlphaFoldDB" id="A0A7J6EHA7"/>
<dbReference type="InterPro" id="IPR029063">
    <property type="entry name" value="SAM-dependent_MTases_sf"/>
</dbReference>
<feature type="domain" description="O-methyltransferase C-terminal" evidence="4">
    <location>
        <begin position="454"/>
        <end position="645"/>
    </location>
</feature>
<dbReference type="GO" id="GO:0032259">
    <property type="term" value="P:methylation"/>
    <property type="evidence" value="ECO:0007669"/>
    <property type="project" value="UniProtKB-KW"/>
</dbReference>
<sequence length="666" mass="73182">MAPTQISEELEASLFAMQLAGTSSILPMVLKTALELDLLEIIAMAGPNAFLSPSDIAAQLPTNNPNASMMLDRMLRLLASYNVLTYLLRDKVTSDGKVLVERLYGLAPLSKFLTKNEDGASIAPLCLMVQDKDAILDGGIAFDKAHGMPAFKYNQIDKRFNKIFNKGMFDHSSITMKKILETYKGFEGLNSMVDVGGGSGAVLSMIVTKYPSIKGINFDLHHVIEDAPPFPGVAHVGGDMFVSVPKGDAIFIKWICHDWSDEDCLKLLKNCYDAVPRHGKVIVAEFILSVAPDSSLAAKCTAHSDMIMLVDHGGKERTEKEFEELAKAAGFKGFKVMTTPTQMSEELEANYLFAMKLASATVLPMVLKTALELGLLEIIVMAGPGAFLSPSNIVAQLPTKNPNAPVMLDRMLRLLASYNVLTYSIRDGERLYGMTLLSKFLTKNEGGLSIAPLHHMKDAVLDGGIPFNKAHGMPIFEYTQRDQRLNKIVNRAMSTLSTIVMKNILETYNGFKGLNSIVDVGGGTGATLSMIIAKYPSIKGINFDLHHVIQHAPPLPGVEHVSGDMFRICNDWSDEECLKLLKNCYDALDDDGKVIVEELIVPAAPDSSPSTKNSFHYDILMMVNLNGKERTQKEYEQLAMEAGFKAFKIHCIAFNSYIMEFLKTTN</sequence>
<dbReference type="Proteomes" id="UP000583929">
    <property type="component" value="Unassembled WGS sequence"/>
</dbReference>
<evidence type="ECO:0000256" key="2">
    <source>
        <dbReference type="ARBA" id="ARBA00022679"/>
    </source>
</evidence>
<keyword evidence="7" id="KW-1185">Reference proteome</keyword>
<dbReference type="InterPro" id="IPR016461">
    <property type="entry name" value="COMT-like"/>
</dbReference>
<dbReference type="GO" id="GO:0008171">
    <property type="term" value="F:O-methyltransferase activity"/>
    <property type="evidence" value="ECO:0007669"/>
    <property type="project" value="InterPro"/>
</dbReference>
<protein>
    <recommendedName>
        <fullName evidence="8">Caffeic acid O-methyltransferase</fullName>
    </recommendedName>
</protein>
<evidence type="ECO:0000256" key="1">
    <source>
        <dbReference type="ARBA" id="ARBA00022603"/>
    </source>
</evidence>
<organism evidence="6 7">
    <name type="scientific">Cannabis sativa</name>
    <name type="common">Hemp</name>
    <name type="synonym">Marijuana</name>
    <dbReference type="NCBI Taxonomy" id="3483"/>
    <lineage>
        <taxon>Eukaryota</taxon>
        <taxon>Viridiplantae</taxon>
        <taxon>Streptophyta</taxon>
        <taxon>Embryophyta</taxon>
        <taxon>Tracheophyta</taxon>
        <taxon>Spermatophyta</taxon>
        <taxon>Magnoliopsida</taxon>
        <taxon>eudicotyledons</taxon>
        <taxon>Gunneridae</taxon>
        <taxon>Pentapetalae</taxon>
        <taxon>rosids</taxon>
        <taxon>fabids</taxon>
        <taxon>Rosales</taxon>
        <taxon>Cannabaceae</taxon>
        <taxon>Cannabis</taxon>
    </lineage>
</organism>
<evidence type="ECO:0000259" key="5">
    <source>
        <dbReference type="Pfam" id="PF08100"/>
    </source>
</evidence>
<dbReference type="FunFam" id="1.10.10.10:FF:000357">
    <property type="entry name" value="Caffeic acid 3-O-methyltransferase"/>
    <property type="match status" value="2"/>
</dbReference>
<proteinExistence type="predicted"/>
<comment type="caution">
    <text evidence="6">The sequence shown here is derived from an EMBL/GenBank/DDBJ whole genome shotgun (WGS) entry which is preliminary data.</text>
</comment>
<dbReference type="InterPro" id="IPR012967">
    <property type="entry name" value="COMT_dimerisation"/>
</dbReference>
<dbReference type="Pfam" id="PF08100">
    <property type="entry name" value="Dimerisation"/>
    <property type="match status" value="2"/>
</dbReference>
<gene>
    <name evidence="6" type="ORF">G4B88_023192</name>
</gene>
<keyword evidence="1" id="KW-0489">Methyltransferase</keyword>
<keyword evidence="2" id="KW-0808">Transferase</keyword>
<evidence type="ECO:0000256" key="3">
    <source>
        <dbReference type="ARBA" id="ARBA00022691"/>
    </source>
</evidence>
<dbReference type="PROSITE" id="PS51683">
    <property type="entry name" value="SAM_OMT_II"/>
    <property type="match status" value="2"/>
</dbReference>
<dbReference type="Gene3D" id="1.10.10.10">
    <property type="entry name" value="Winged helix-like DNA-binding domain superfamily/Winged helix DNA-binding domain"/>
    <property type="match status" value="2"/>
</dbReference>
<dbReference type="SUPFAM" id="SSF53335">
    <property type="entry name" value="S-adenosyl-L-methionine-dependent methyltransferases"/>
    <property type="match status" value="2"/>
</dbReference>
<feature type="domain" description="O-methyltransferase C-terminal" evidence="4">
    <location>
        <begin position="132"/>
        <end position="332"/>
    </location>
</feature>
<dbReference type="Gene3D" id="3.40.50.150">
    <property type="entry name" value="Vaccinia Virus protein VP39"/>
    <property type="match status" value="2"/>
</dbReference>